<evidence type="ECO:0000256" key="1">
    <source>
        <dbReference type="SAM" id="MobiDB-lite"/>
    </source>
</evidence>
<dbReference type="AlphaFoldDB" id="A0A8J7LUG4"/>
<feature type="region of interest" description="Disordered" evidence="1">
    <location>
        <begin position="79"/>
        <end position="104"/>
    </location>
</feature>
<protein>
    <submittedName>
        <fullName evidence="3">Uncharacterized protein</fullName>
    </submittedName>
</protein>
<evidence type="ECO:0000313" key="3">
    <source>
        <dbReference type="EMBL" id="MBI1492712.1"/>
    </source>
</evidence>
<organism evidence="3 4">
    <name type="scientific">Halocynthiibacter styelae</name>
    <dbReference type="NCBI Taxonomy" id="2761955"/>
    <lineage>
        <taxon>Bacteria</taxon>
        <taxon>Pseudomonadati</taxon>
        <taxon>Pseudomonadota</taxon>
        <taxon>Alphaproteobacteria</taxon>
        <taxon>Rhodobacterales</taxon>
        <taxon>Paracoccaceae</taxon>
        <taxon>Halocynthiibacter</taxon>
    </lineage>
</organism>
<proteinExistence type="predicted"/>
<accession>A0A8J7LUG4</accession>
<feature type="chain" id="PRO_5035181816" evidence="2">
    <location>
        <begin position="19"/>
        <end position="104"/>
    </location>
</feature>
<sequence length="104" mass="10934">MKRIFLFLALAGCTMQDAPPVVTPAAAVLYRDTVTVQTSDGALCTGPRNRSGNTWSGTLGGCPHAWPYQVIRNTTRPRLPLAAGSNGTSGVTLETPMGPQEFSG</sequence>
<comment type="caution">
    <text evidence="3">The sequence shown here is derived from an EMBL/GenBank/DDBJ whole genome shotgun (WGS) entry which is preliminary data.</text>
</comment>
<dbReference type="Proteomes" id="UP000640583">
    <property type="component" value="Unassembled WGS sequence"/>
</dbReference>
<dbReference type="RefSeq" id="WP_228847618.1">
    <property type="nucleotide sequence ID" value="NZ_JADCKQ010000002.1"/>
</dbReference>
<evidence type="ECO:0000256" key="2">
    <source>
        <dbReference type="SAM" id="SignalP"/>
    </source>
</evidence>
<reference evidence="3" key="1">
    <citation type="submission" date="2020-10" db="EMBL/GenBank/DDBJ databases">
        <title>Paenihalocynthiibacter styelae gen. nov., sp. nov., isolated from stalked sea squirt Styela clava.</title>
        <authorList>
            <person name="Kim Y.-O."/>
            <person name="Yoon J.-H."/>
        </authorList>
    </citation>
    <scope>NUCLEOTIDE SEQUENCE</scope>
    <source>
        <strain evidence="3">MYP1-1</strain>
    </source>
</reference>
<dbReference type="EMBL" id="JADCKQ010000002">
    <property type="protein sequence ID" value="MBI1492712.1"/>
    <property type="molecule type" value="Genomic_DNA"/>
</dbReference>
<gene>
    <name evidence="3" type="ORF">H1D41_03580</name>
</gene>
<evidence type="ECO:0000313" key="4">
    <source>
        <dbReference type="Proteomes" id="UP000640583"/>
    </source>
</evidence>
<name>A0A8J7LUG4_9RHOB</name>
<keyword evidence="4" id="KW-1185">Reference proteome</keyword>
<feature type="signal peptide" evidence="2">
    <location>
        <begin position="1"/>
        <end position="18"/>
    </location>
</feature>
<keyword evidence="2" id="KW-0732">Signal</keyword>